<sequence length="803" mass="89822">MKKCTILLTWLCCILPFFVQAQKEVRLISSRDYEARKEWGVNRFYKPVFLHEGSTLSADSSDYNPEERFFDAFGNVVITQPNGTVVYADKLHYIKDDRIAILTNNVRMVDTKGAVLTTNHLTYNLNSKIGTYTGGGRIVNQKDTLNSKIGYYFENSSDAYFRHDVVVRTPESNIFTDTLRYNSLSKMAYFYGPTNIKGKNGGNLYTENGDYHTETDRARFGKNNLYTEGSKFLRGDSLYYDGKQGYGRAIKNVVFIDTVQQGILYGQRGVYLKKDESITMTDKAYMIMVVNNDSTAKKSSKDSLATDTLGQDNLLLASRDSIRNDSLVNSPKSGTDSVYMAADTLYSRVIFLRDYKPIELNLRRDGGDLDAEEEEDFTEAATDSLGTASLDSTSTDSTQLVGIDSLNRVKKSALLSDSLNTESILDSTIRIKKPDLSADSLMKLASEDSTYKKVHAKELNEEGIKKMIAKSTKLRDDSIAKTQRELISSELAADSLLIDSIGSIPKIGQADSSLLLAKASALDRSPRDSSNLDTARTRIVKAYHHMRIFKSDLQARADSAYYGYPDSVIRCYGNPMIWAQGSQLSGDTIYMQLKNQKLDNMLLKSNAFIVSTQLDSVKFNQVKGRKITGFFTDNKLALMYVDGNAESIYYTQEDNKINGMTKSIGARIKILFNNNEVSEILNIRKTETSYTPVAAFDPDKEILPGFIWKPKDRPKSKEEIIHPISIASEPVADSTEGSAKDSLQVDSTQSKKMTKQMPTVKRKEGVKTPAPNTPNKEKDAVTAPEQKQQPDSIKNKEKTLISQ</sequence>
<evidence type="ECO:0000256" key="2">
    <source>
        <dbReference type="SAM" id="SignalP"/>
    </source>
</evidence>
<dbReference type="STRING" id="743722.Sph21_1615"/>
<dbReference type="Pfam" id="PF13100">
    <property type="entry name" value="OstA_2"/>
    <property type="match status" value="1"/>
</dbReference>
<proteinExistence type="predicted"/>
<accession>F4C577</accession>
<keyword evidence="2" id="KW-0732">Signal</keyword>
<feature type="chain" id="PRO_5003311146" description="Organic solvent tolerance-like N-terminal domain-containing protein" evidence="2">
    <location>
        <begin position="22"/>
        <end position="803"/>
    </location>
</feature>
<feature type="signal peptide" evidence="2">
    <location>
        <begin position="1"/>
        <end position="21"/>
    </location>
</feature>
<feature type="compositionally biased region" description="Basic and acidic residues" evidence="1">
    <location>
        <begin position="793"/>
        <end position="803"/>
    </location>
</feature>
<feature type="region of interest" description="Disordered" evidence="1">
    <location>
        <begin position="722"/>
        <end position="803"/>
    </location>
</feature>
<dbReference type="KEGG" id="shg:Sph21_1615"/>
<dbReference type="PATRIC" id="fig|743722.3.peg.1731"/>
<dbReference type="EMBL" id="CP002584">
    <property type="protein sequence ID" value="ADZ78177.1"/>
    <property type="molecule type" value="Genomic_DNA"/>
</dbReference>
<feature type="domain" description="Organic solvent tolerance-like N-terminal" evidence="3">
    <location>
        <begin position="45"/>
        <end position="177"/>
    </location>
</feature>
<dbReference type="HOGENOM" id="CLU_014976_1_0_10"/>
<dbReference type="AlphaFoldDB" id="F4C577"/>
<evidence type="ECO:0000313" key="4">
    <source>
        <dbReference type="EMBL" id="ADZ78177.1"/>
    </source>
</evidence>
<dbReference type="eggNOG" id="COG1452">
    <property type="taxonomic scope" value="Bacteria"/>
</dbReference>
<dbReference type="InterPro" id="IPR005653">
    <property type="entry name" value="OstA-like_N"/>
</dbReference>
<gene>
    <name evidence="4" type="ordered locus">Sph21_1615</name>
</gene>
<name>F4C577_SPHS2</name>
<protein>
    <recommendedName>
        <fullName evidence="3">Organic solvent tolerance-like N-terminal domain-containing protein</fullName>
    </recommendedName>
</protein>
<organism evidence="4">
    <name type="scientific">Sphingobacterium sp. (strain 21)</name>
    <dbReference type="NCBI Taxonomy" id="743722"/>
    <lineage>
        <taxon>Bacteria</taxon>
        <taxon>Pseudomonadati</taxon>
        <taxon>Bacteroidota</taxon>
        <taxon>Sphingobacteriia</taxon>
        <taxon>Sphingobacteriales</taxon>
        <taxon>Sphingobacteriaceae</taxon>
        <taxon>Sphingobacterium</taxon>
    </lineage>
</organism>
<reference evidence="4" key="1">
    <citation type="submission" date="2011-03" db="EMBL/GenBank/DDBJ databases">
        <title>Complete sequence of Sphingobacterium sp. 21.</title>
        <authorList>
            <consortium name="US DOE Joint Genome Institute"/>
            <person name="Lucas S."/>
            <person name="Copeland A."/>
            <person name="Lapidus A."/>
            <person name="Cheng J.-F."/>
            <person name="Goodwin L."/>
            <person name="Pitluck S."/>
            <person name="Davenport K."/>
            <person name="Detter J.C."/>
            <person name="Han C."/>
            <person name="Tapia R."/>
            <person name="Land M."/>
            <person name="Hauser L."/>
            <person name="Kyrpides N."/>
            <person name="Ivanova N."/>
            <person name="Ovchinnikova G."/>
            <person name="Pagani I."/>
            <person name="Siebers A.K."/>
            <person name="Allgaier M."/>
            <person name="Thelen M.P."/>
            <person name="Hugenholtz P."/>
            <person name="Woyke T."/>
        </authorList>
    </citation>
    <scope>NUCLEOTIDE SEQUENCE</scope>
    <source>
        <strain evidence="4">21</strain>
    </source>
</reference>
<evidence type="ECO:0000259" key="3">
    <source>
        <dbReference type="Pfam" id="PF13100"/>
    </source>
</evidence>
<evidence type="ECO:0000256" key="1">
    <source>
        <dbReference type="SAM" id="MobiDB-lite"/>
    </source>
</evidence>
<dbReference type="Gene3D" id="2.60.450.10">
    <property type="entry name" value="Lipopolysaccharide (LPS) transport protein A like domain"/>
    <property type="match status" value="2"/>
</dbReference>